<dbReference type="PANTHER" id="PTHR35526">
    <property type="entry name" value="ANTI-SIGMA-F FACTOR RSBW-RELATED"/>
    <property type="match status" value="1"/>
</dbReference>
<keyword evidence="1" id="KW-0808">Transferase</keyword>
<dbReference type="OrthoDB" id="9792240at2"/>
<dbReference type="InterPro" id="IPR036890">
    <property type="entry name" value="HATPase_C_sf"/>
</dbReference>
<protein>
    <submittedName>
        <fullName evidence="3">ATP-binding protein</fullName>
    </submittedName>
</protein>
<evidence type="ECO:0000259" key="2">
    <source>
        <dbReference type="Pfam" id="PF13581"/>
    </source>
</evidence>
<name>A0A2N0VH87_9BACT</name>
<accession>A0A2N0VH87</accession>
<dbReference type="InterPro" id="IPR050267">
    <property type="entry name" value="Anti-sigma-factor_SerPK"/>
</dbReference>
<dbReference type="Gene3D" id="3.30.565.10">
    <property type="entry name" value="Histidine kinase-like ATPase, C-terminal domain"/>
    <property type="match status" value="1"/>
</dbReference>
<keyword evidence="3" id="KW-0547">Nucleotide-binding</keyword>
<sequence length="141" mass="16229">MLNKTATYRITVNASTENLSEVRDFIALHAKKQGFSRKEVSDLQLAVDEAYTNIIKHAYKNSNNENVEINLSFDPDKLCISLFDSGNSFKPESYDLPDIRKKMKERKRGGMGVYLIHQLMDSVSYHAQPDKNEIRLCKKRT</sequence>
<reference evidence="3 4" key="1">
    <citation type="submission" date="2017-11" db="EMBL/GenBank/DDBJ databases">
        <title>Rhodohalobacter 15182 sp. nov., isolated from a salt lake.</title>
        <authorList>
            <person name="Han S."/>
        </authorList>
    </citation>
    <scope>NUCLEOTIDE SEQUENCE [LARGE SCALE GENOMIC DNA]</scope>
    <source>
        <strain evidence="3 4">15182</strain>
    </source>
</reference>
<dbReference type="AlphaFoldDB" id="A0A2N0VH87"/>
<feature type="domain" description="Histidine kinase/HSP90-like ATPase" evidence="2">
    <location>
        <begin position="13"/>
        <end position="138"/>
    </location>
</feature>
<evidence type="ECO:0000313" key="4">
    <source>
        <dbReference type="Proteomes" id="UP000233398"/>
    </source>
</evidence>
<evidence type="ECO:0000256" key="1">
    <source>
        <dbReference type="ARBA" id="ARBA00022527"/>
    </source>
</evidence>
<dbReference type="InterPro" id="IPR003594">
    <property type="entry name" value="HATPase_dom"/>
</dbReference>
<comment type="caution">
    <text evidence="3">The sequence shown here is derived from an EMBL/GenBank/DDBJ whole genome shotgun (WGS) entry which is preliminary data.</text>
</comment>
<keyword evidence="1" id="KW-0418">Kinase</keyword>
<dbReference type="SUPFAM" id="SSF55874">
    <property type="entry name" value="ATPase domain of HSP90 chaperone/DNA topoisomerase II/histidine kinase"/>
    <property type="match status" value="1"/>
</dbReference>
<keyword evidence="4" id="KW-1185">Reference proteome</keyword>
<dbReference type="GO" id="GO:0005524">
    <property type="term" value="F:ATP binding"/>
    <property type="evidence" value="ECO:0007669"/>
    <property type="project" value="UniProtKB-KW"/>
</dbReference>
<keyword evidence="1" id="KW-0723">Serine/threonine-protein kinase</keyword>
<gene>
    <name evidence="3" type="ORF">CWD77_08220</name>
</gene>
<dbReference type="GO" id="GO:0004674">
    <property type="term" value="F:protein serine/threonine kinase activity"/>
    <property type="evidence" value="ECO:0007669"/>
    <property type="project" value="UniProtKB-KW"/>
</dbReference>
<keyword evidence="3" id="KW-0067">ATP-binding</keyword>
<dbReference type="CDD" id="cd16936">
    <property type="entry name" value="HATPase_RsbW-like"/>
    <property type="match status" value="1"/>
</dbReference>
<dbReference type="Pfam" id="PF13581">
    <property type="entry name" value="HATPase_c_2"/>
    <property type="match status" value="1"/>
</dbReference>
<evidence type="ECO:0000313" key="3">
    <source>
        <dbReference type="EMBL" id="PKD43543.1"/>
    </source>
</evidence>
<organism evidence="3 4">
    <name type="scientific">Rhodohalobacter barkolensis</name>
    <dbReference type="NCBI Taxonomy" id="2053187"/>
    <lineage>
        <taxon>Bacteria</taxon>
        <taxon>Pseudomonadati</taxon>
        <taxon>Balneolota</taxon>
        <taxon>Balneolia</taxon>
        <taxon>Balneolales</taxon>
        <taxon>Balneolaceae</taxon>
        <taxon>Rhodohalobacter</taxon>
    </lineage>
</organism>
<dbReference type="Proteomes" id="UP000233398">
    <property type="component" value="Unassembled WGS sequence"/>
</dbReference>
<dbReference type="EMBL" id="PISP01000002">
    <property type="protein sequence ID" value="PKD43543.1"/>
    <property type="molecule type" value="Genomic_DNA"/>
</dbReference>
<proteinExistence type="predicted"/>